<comment type="similarity">
    <text evidence="2">Belongs to the WD repeat PLAP family.</text>
</comment>
<evidence type="ECO:0000313" key="10">
    <source>
        <dbReference type="WBParaSite" id="ACOC_0001115201-mRNA-1"/>
    </source>
</evidence>
<dbReference type="PANTHER" id="PTHR19849">
    <property type="entry name" value="PHOSPHOLIPASE A-2-ACTIVATING PROTEIN"/>
    <property type="match status" value="1"/>
</dbReference>
<dbReference type="InterPro" id="IPR038122">
    <property type="entry name" value="PFU_sf"/>
</dbReference>
<dbReference type="PROSITE" id="PS51394">
    <property type="entry name" value="PFU"/>
    <property type="match status" value="1"/>
</dbReference>
<feature type="repeat" description="WD" evidence="6">
    <location>
        <begin position="112"/>
        <end position="146"/>
    </location>
</feature>
<dbReference type="InterPro" id="IPR036322">
    <property type="entry name" value="WD40_repeat_dom_sf"/>
</dbReference>
<dbReference type="Pfam" id="PF08324">
    <property type="entry name" value="PUL"/>
    <property type="match status" value="1"/>
</dbReference>
<keyword evidence="3" id="KW-0963">Cytoplasm</keyword>
<evidence type="ECO:0000256" key="6">
    <source>
        <dbReference type="PROSITE-ProRule" id="PRU00221"/>
    </source>
</evidence>
<accession>A0A0R3PXU3</accession>
<dbReference type="SUPFAM" id="SSF50978">
    <property type="entry name" value="WD40 repeat-like"/>
    <property type="match status" value="1"/>
</dbReference>
<dbReference type="GO" id="GO:0005634">
    <property type="term" value="C:nucleus"/>
    <property type="evidence" value="ECO:0007669"/>
    <property type="project" value="TreeGrafter"/>
</dbReference>
<organism evidence="10">
    <name type="scientific">Angiostrongylus costaricensis</name>
    <name type="common">Nematode worm</name>
    <dbReference type="NCBI Taxonomy" id="334426"/>
    <lineage>
        <taxon>Eukaryota</taxon>
        <taxon>Metazoa</taxon>
        <taxon>Ecdysozoa</taxon>
        <taxon>Nematoda</taxon>
        <taxon>Chromadorea</taxon>
        <taxon>Rhabditida</taxon>
        <taxon>Rhabditina</taxon>
        <taxon>Rhabditomorpha</taxon>
        <taxon>Strongyloidea</taxon>
        <taxon>Metastrongylidae</taxon>
        <taxon>Angiostrongylus</taxon>
    </lineage>
</organism>
<dbReference type="AlphaFoldDB" id="A0A0R3PXU3"/>
<keyword evidence="5" id="KW-0677">Repeat</keyword>
<dbReference type="Pfam" id="PF00400">
    <property type="entry name" value="WD40"/>
    <property type="match status" value="2"/>
</dbReference>
<evidence type="ECO:0000256" key="2">
    <source>
        <dbReference type="ARBA" id="ARBA00008495"/>
    </source>
</evidence>
<sequence>LRDRQDEGPGWCGESDEFCLSRVIEAHNTDVKCITSTSAGVIISGGRDDFVKFWNKRGGEFSEALSFPQPKGLFVNSIGYYDSSDGWLVFAGRKDGSIAVYGSGSSEPMTVLTHHSSNVCCLYVDEKNHILLSGSWDNNVVVWPIKHLLFPEFSVCCYTLNIANFVALVVGAYLRLCSSLVIHILCGRYALQVFTSQEFCRKVFYYCVGHNDVVRALLVISADLFLSAGNDASIRLWHIRSDVCLSSFPSTLETFIFSLSFVDSYVLSCSDGGHIEVWKKTCDGDKFRYSLANETVRINVSLDDGVPNMQLLYKKGTDPALAFIHSHFEDYNLPASYLDEITEYIKGHVPEAAAAAVQPTQRVTVDGKEYDYAFDVTVDDGRKLRLPYNLDEDPEVAAQRFVEKHNLPISFLAKVTGLLRSQSCDSSNTSQSSEFLDPLTGNNRYVPKKTSGSSSSVAIADPFTGTSRYIPGNSFENVSVQELNVYLCASDSVTSSMISNSCLPLDKKRPRGELVPVPCYYRFGIEHLSPKALAKLVEVNEKQHVLKLSDSQVSLLCYLLWFSSLYVIDFEVVAAALNVGLQWTMTDLVPILDVFRVALLHEYLNAYFCDMKIRGESTHHRLSTLLMSEPPDAIGILVCRSMTNAFTHPCGRDMLCHDFQNLFTAVTNQLMSNKVALQLAATSTLANWSLLLLNRSEKVSELGPREDAIRGIVKKCETISSFGYLSRDSIVRLLQAIVTFMWGDTTVIRLAKSRNLLNIVNKIKDAITDEQGKSIARDIMEMIYSV</sequence>
<dbReference type="GO" id="GO:0043161">
    <property type="term" value="P:proteasome-mediated ubiquitin-dependent protein catabolic process"/>
    <property type="evidence" value="ECO:0007669"/>
    <property type="project" value="TreeGrafter"/>
</dbReference>
<dbReference type="PROSITE" id="PS50082">
    <property type="entry name" value="WD_REPEATS_2"/>
    <property type="match status" value="3"/>
</dbReference>
<dbReference type="InterPro" id="IPR013535">
    <property type="entry name" value="PUL_dom"/>
</dbReference>
<evidence type="ECO:0000256" key="5">
    <source>
        <dbReference type="ARBA" id="ARBA00022737"/>
    </source>
</evidence>
<dbReference type="InterPro" id="IPR001680">
    <property type="entry name" value="WD40_rpt"/>
</dbReference>
<dbReference type="GO" id="GO:0043130">
    <property type="term" value="F:ubiquitin binding"/>
    <property type="evidence" value="ECO:0007669"/>
    <property type="project" value="TreeGrafter"/>
</dbReference>
<feature type="repeat" description="WD" evidence="6">
    <location>
        <begin position="207"/>
        <end position="247"/>
    </location>
</feature>
<dbReference type="WBParaSite" id="ACOC_0001115201-mRNA-1">
    <property type="protein sequence ID" value="ACOC_0001115201-mRNA-1"/>
    <property type="gene ID" value="ACOC_0001115201"/>
</dbReference>
<dbReference type="PROSITE" id="PS50294">
    <property type="entry name" value="WD_REPEATS_REGION"/>
    <property type="match status" value="1"/>
</dbReference>
<dbReference type="PANTHER" id="PTHR19849:SF0">
    <property type="entry name" value="PHOSPHOLIPASE A-2-ACTIVATING PROTEIN"/>
    <property type="match status" value="1"/>
</dbReference>
<evidence type="ECO:0000256" key="4">
    <source>
        <dbReference type="ARBA" id="ARBA00022574"/>
    </source>
</evidence>
<name>A0A0R3PXU3_ANGCS</name>
<evidence type="ECO:0000256" key="1">
    <source>
        <dbReference type="ARBA" id="ARBA00004496"/>
    </source>
</evidence>
<dbReference type="GO" id="GO:0010992">
    <property type="term" value="P:ubiquitin recycling"/>
    <property type="evidence" value="ECO:0007669"/>
    <property type="project" value="TreeGrafter"/>
</dbReference>
<dbReference type="InterPro" id="IPR015155">
    <property type="entry name" value="PFU"/>
</dbReference>
<dbReference type="InterPro" id="IPR015943">
    <property type="entry name" value="WD40/YVTN_repeat-like_dom_sf"/>
</dbReference>
<evidence type="ECO:0000256" key="3">
    <source>
        <dbReference type="ARBA" id="ARBA00022490"/>
    </source>
</evidence>
<reference evidence="10" key="1">
    <citation type="submission" date="2016-04" db="UniProtKB">
        <authorList>
            <consortium name="WormBaseParasite"/>
        </authorList>
    </citation>
    <scope>IDENTIFICATION</scope>
</reference>
<dbReference type="Gene3D" id="3.10.20.870">
    <property type="entry name" value="PFU (PLAA family ubiquitin binding), C-terminal domain"/>
    <property type="match status" value="2"/>
</dbReference>
<protein>
    <submittedName>
        <fullName evidence="10">WD_REPEATS_REGION domain-containing protein</fullName>
    </submittedName>
</protein>
<feature type="domain" description="PFU" evidence="8">
    <location>
        <begin position="335"/>
        <end position="433"/>
    </location>
</feature>
<evidence type="ECO:0000256" key="7">
    <source>
        <dbReference type="SAM" id="MobiDB-lite"/>
    </source>
</evidence>
<dbReference type="OMA" id="CCLRFYL"/>
<dbReference type="Gene3D" id="1.25.10.10">
    <property type="entry name" value="Leucine-rich Repeat Variant"/>
    <property type="match status" value="1"/>
</dbReference>
<proteinExistence type="inferred from homology"/>
<comment type="subcellular location">
    <subcellularLocation>
        <location evidence="1">Cytoplasm</location>
    </subcellularLocation>
</comment>
<dbReference type="GO" id="GO:0005737">
    <property type="term" value="C:cytoplasm"/>
    <property type="evidence" value="ECO:0007669"/>
    <property type="project" value="UniProtKB-SubCell"/>
</dbReference>
<feature type="region of interest" description="Disordered" evidence="7">
    <location>
        <begin position="426"/>
        <end position="455"/>
    </location>
</feature>
<dbReference type="PROSITE" id="PS51396">
    <property type="entry name" value="PUL"/>
    <property type="match status" value="1"/>
</dbReference>
<feature type="repeat" description="WD" evidence="6">
    <location>
        <begin position="24"/>
        <end position="64"/>
    </location>
</feature>
<feature type="domain" description="PUL" evidence="9">
    <location>
        <begin position="513"/>
        <end position="782"/>
    </location>
</feature>
<dbReference type="Gene3D" id="2.130.10.10">
    <property type="entry name" value="YVTN repeat-like/Quinoprotein amine dehydrogenase"/>
    <property type="match status" value="2"/>
</dbReference>
<dbReference type="InterPro" id="IPR011989">
    <property type="entry name" value="ARM-like"/>
</dbReference>
<evidence type="ECO:0000259" key="8">
    <source>
        <dbReference type="PROSITE" id="PS51394"/>
    </source>
</evidence>
<evidence type="ECO:0000259" key="9">
    <source>
        <dbReference type="PROSITE" id="PS51396"/>
    </source>
</evidence>
<dbReference type="SMART" id="SM00320">
    <property type="entry name" value="WD40"/>
    <property type="match status" value="4"/>
</dbReference>
<dbReference type="Pfam" id="PF09070">
    <property type="entry name" value="PFU"/>
    <property type="match status" value="1"/>
</dbReference>
<keyword evidence="4 6" id="KW-0853">WD repeat</keyword>